<dbReference type="Gene3D" id="3.80.10.10">
    <property type="entry name" value="Ribonuclease Inhibitor"/>
    <property type="match status" value="1"/>
</dbReference>
<keyword evidence="2" id="KW-1185">Reference proteome</keyword>
<proteinExistence type="predicted"/>
<dbReference type="AlphaFoldDB" id="A0AAD7U3J1"/>
<evidence type="ECO:0000313" key="2">
    <source>
        <dbReference type="Proteomes" id="UP001215151"/>
    </source>
</evidence>
<evidence type="ECO:0008006" key="3">
    <source>
        <dbReference type="Google" id="ProtNLM"/>
    </source>
</evidence>
<dbReference type="EMBL" id="JAPEVG010000004">
    <property type="protein sequence ID" value="KAJ8501809.1"/>
    <property type="molecule type" value="Genomic_DNA"/>
</dbReference>
<accession>A0AAD7U3J1</accession>
<comment type="caution">
    <text evidence="1">The sequence shown here is derived from an EMBL/GenBank/DDBJ whole genome shotgun (WGS) entry which is preliminary data.</text>
</comment>
<dbReference type="SUPFAM" id="SSF52047">
    <property type="entry name" value="RNI-like"/>
    <property type="match status" value="1"/>
</dbReference>
<organism evidence="1 2">
    <name type="scientific">Trametes cubensis</name>
    <dbReference type="NCBI Taxonomy" id="1111947"/>
    <lineage>
        <taxon>Eukaryota</taxon>
        <taxon>Fungi</taxon>
        <taxon>Dikarya</taxon>
        <taxon>Basidiomycota</taxon>
        <taxon>Agaricomycotina</taxon>
        <taxon>Agaricomycetes</taxon>
        <taxon>Polyporales</taxon>
        <taxon>Polyporaceae</taxon>
        <taxon>Trametes</taxon>
    </lineage>
</organism>
<dbReference type="Proteomes" id="UP001215151">
    <property type="component" value="Unassembled WGS sequence"/>
</dbReference>
<evidence type="ECO:0000313" key="1">
    <source>
        <dbReference type="EMBL" id="KAJ8501809.1"/>
    </source>
</evidence>
<gene>
    <name evidence="1" type="ORF">ONZ51_g419</name>
</gene>
<sequence>MATSPLPQLHSLRIHGYPYISPRSLNQLPHLNQLHTLTIAHSGIIVDYDALRIISHLTSLEDLTLAVDLSERDLTRPLQLGPGFRALKHLHLCGIIQEIRAILLACGRCPRMQAFGLIIISALSAEMVINTFAIVQDQLTDAITDIQFRILDDLDFSLFSLTDIVEPFFAFPKVDAFLADFAGHIPRMNYDDVSRLTAAWPSLTSFHFICDQTQPPGFDGALKIEGLAEMARRWPLLDYLHLPILDVRTLPSPSDVPRINHKMLADLEVFELRGEETVDIASLAVILDRLFPNLERPASFKKEELTRQNPTFTRPLGALDYARLLMGVITVNRECEQATGEVDVACAHPAHLEIEDSPP</sequence>
<dbReference type="InterPro" id="IPR032675">
    <property type="entry name" value="LRR_dom_sf"/>
</dbReference>
<name>A0AAD7U3J1_9APHY</name>
<reference evidence="1" key="1">
    <citation type="submission" date="2022-11" db="EMBL/GenBank/DDBJ databases">
        <title>Genome Sequence of Cubamyces cubensis.</title>
        <authorList>
            <person name="Buettner E."/>
        </authorList>
    </citation>
    <scope>NUCLEOTIDE SEQUENCE</scope>
    <source>
        <strain evidence="1">MPL-01</strain>
    </source>
</reference>
<protein>
    <recommendedName>
        <fullName evidence="3">F-box domain-containing protein</fullName>
    </recommendedName>
</protein>